<dbReference type="InterPro" id="IPR007818">
    <property type="entry name" value="SHI"/>
</dbReference>
<dbReference type="NCBIfam" id="TIGR01624">
    <property type="entry name" value="LRP1_Cterm"/>
    <property type="match status" value="1"/>
</dbReference>
<proteinExistence type="inferred from homology"/>
<keyword evidence="6" id="KW-0073">Auxin biosynthesis</keyword>
<keyword evidence="8" id="KW-0010">Activator</keyword>
<dbReference type="GO" id="GO:0003700">
    <property type="term" value="F:DNA-binding transcription factor activity"/>
    <property type="evidence" value="ECO:0007669"/>
    <property type="project" value="InterPro"/>
</dbReference>
<evidence type="ECO:0000256" key="3">
    <source>
        <dbReference type="ARBA" id="ARBA00022473"/>
    </source>
</evidence>
<name>A0A8K0E698_9ROSA</name>
<evidence type="ECO:0000256" key="8">
    <source>
        <dbReference type="ARBA" id="ARBA00023159"/>
    </source>
</evidence>
<feature type="region of interest" description="Disordered" evidence="11">
    <location>
        <begin position="1"/>
        <end position="36"/>
    </location>
</feature>
<dbReference type="GO" id="GO:0005634">
    <property type="term" value="C:nucleus"/>
    <property type="evidence" value="ECO:0007669"/>
    <property type="project" value="UniProtKB-SubCell"/>
</dbReference>
<keyword evidence="3" id="KW-0217">Developmental protein</keyword>
<keyword evidence="7" id="KW-0238">DNA-binding</keyword>
<dbReference type="OrthoDB" id="692274at2759"/>
<evidence type="ECO:0000313" key="13">
    <source>
        <dbReference type="Proteomes" id="UP000796880"/>
    </source>
</evidence>
<dbReference type="GO" id="GO:0046872">
    <property type="term" value="F:metal ion binding"/>
    <property type="evidence" value="ECO:0007669"/>
    <property type="project" value="UniProtKB-KW"/>
</dbReference>
<evidence type="ECO:0008006" key="14">
    <source>
        <dbReference type="Google" id="ProtNLM"/>
    </source>
</evidence>
<keyword evidence="9" id="KW-0539">Nucleus</keyword>
<protein>
    <recommendedName>
        <fullName evidence="14">Protein SHI RELATED SEQUENCE 1-like</fullName>
    </recommendedName>
</protein>
<evidence type="ECO:0000313" key="12">
    <source>
        <dbReference type="EMBL" id="KAF3440748.1"/>
    </source>
</evidence>
<evidence type="ECO:0000256" key="6">
    <source>
        <dbReference type="ARBA" id="ARBA00023070"/>
    </source>
</evidence>
<dbReference type="Pfam" id="PF05142">
    <property type="entry name" value="DUF702"/>
    <property type="match status" value="1"/>
</dbReference>
<reference evidence="12" key="1">
    <citation type="submission" date="2020-03" db="EMBL/GenBank/DDBJ databases">
        <title>A high-quality chromosome-level genome assembly of a woody plant with both climbing and erect habits, Rhamnella rubrinervis.</title>
        <authorList>
            <person name="Lu Z."/>
            <person name="Yang Y."/>
            <person name="Zhu X."/>
            <person name="Sun Y."/>
        </authorList>
    </citation>
    <scope>NUCLEOTIDE SEQUENCE</scope>
    <source>
        <strain evidence="12">BYM</strain>
        <tissue evidence="12">Leaf</tissue>
    </source>
</reference>
<keyword evidence="13" id="KW-1185">Reference proteome</keyword>
<evidence type="ECO:0000256" key="7">
    <source>
        <dbReference type="ARBA" id="ARBA00023125"/>
    </source>
</evidence>
<dbReference type="GO" id="GO:0003677">
    <property type="term" value="F:DNA binding"/>
    <property type="evidence" value="ECO:0007669"/>
    <property type="project" value="UniProtKB-KW"/>
</dbReference>
<evidence type="ECO:0000256" key="5">
    <source>
        <dbReference type="ARBA" id="ARBA00022833"/>
    </source>
</evidence>
<dbReference type="GO" id="GO:0045893">
    <property type="term" value="P:positive regulation of DNA-templated transcription"/>
    <property type="evidence" value="ECO:0007669"/>
    <property type="project" value="TreeGrafter"/>
</dbReference>
<keyword evidence="4" id="KW-0479">Metal-binding</keyword>
<feature type="compositionally biased region" description="Basic and acidic residues" evidence="11">
    <location>
        <begin position="182"/>
        <end position="196"/>
    </location>
</feature>
<dbReference type="InterPro" id="IPR006510">
    <property type="entry name" value="Znf_LRP1"/>
</dbReference>
<accession>A0A8K0E698</accession>
<sequence length="345" mass="37120">MAGFFPLGRGTTGTTNQEDHHQQHNSNNQPNEIPPESLFWYKNEDVPYKGFELWHHQQQEQLLQLQTQPRPHHHHPQDLYSSAVVGLGGGAGPSSRSSINVSDESSSRSAFMMMRSSGGVGAGMSCQDCGNQAKKDCVHMRCRTCCKSRGFDCQTHVKSTWVPASKRRERQQQLAALQHQKQQLELRGENSKRQRENPNTSALACTRLPTNTSGLELGNFPSEVSSTALFRCVRVSSIDDADDQYAYQTAVSIGGHVFKGYLYDQGLETNYMAAGESSSGGGGSGGVVEPLNLITGATTSATAGSGGGGAPTAASAALFDPSSSLYPAPLNSFMAGTQFFLPPRS</sequence>
<dbReference type="AlphaFoldDB" id="A0A8K0E698"/>
<dbReference type="GO" id="GO:0009851">
    <property type="term" value="P:auxin biosynthetic process"/>
    <property type="evidence" value="ECO:0007669"/>
    <property type="project" value="UniProtKB-KW"/>
</dbReference>
<evidence type="ECO:0000256" key="9">
    <source>
        <dbReference type="ARBA" id="ARBA00023242"/>
    </source>
</evidence>
<organism evidence="12 13">
    <name type="scientific">Rhamnella rubrinervis</name>
    <dbReference type="NCBI Taxonomy" id="2594499"/>
    <lineage>
        <taxon>Eukaryota</taxon>
        <taxon>Viridiplantae</taxon>
        <taxon>Streptophyta</taxon>
        <taxon>Embryophyta</taxon>
        <taxon>Tracheophyta</taxon>
        <taxon>Spermatophyta</taxon>
        <taxon>Magnoliopsida</taxon>
        <taxon>eudicotyledons</taxon>
        <taxon>Gunneridae</taxon>
        <taxon>Pentapetalae</taxon>
        <taxon>rosids</taxon>
        <taxon>fabids</taxon>
        <taxon>Rosales</taxon>
        <taxon>Rhamnaceae</taxon>
        <taxon>rhamnoid group</taxon>
        <taxon>Rhamneae</taxon>
        <taxon>Rhamnella</taxon>
    </lineage>
</organism>
<comment type="subcellular location">
    <subcellularLocation>
        <location evidence="1">Nucleus</location>
    </subcellularLocation>
</comment>
<evidence type="ECO:0000256" key="4">
    <source>
        <dbReference type="ARBA" id="ARBA00022723"/>
    </source>
</evidence>
<feature type="compositionally biased region" description="Low complexity" evidence="11">
    <location>
        <begin position="172"/>
        <end position="181"/>
    </location>
</feature>
<comment type="similarity">
    <text evidence="2">Belongs to the SHI protein family.</text>
</comment>
<comment type="caution">
    <text evidence="12">The sequence shown here is derived from an EMBL/GenBank/DDBJ whole genome shotgun (WGS) entry which is preliminary data.</text>
</comment>
<evidence type="ECO:0000256" key="11">
    <source>
        <dbReference type="SAM" id="MobiDB-lite"/>
    </source>
</evidence>
<dbReference type="GO" id="GO:0009734">
    <property type="term" value="P:auxin-activated signaling pathway"/>
    <property type="evidence" value="ECO:0007669"/>
    <property type="project" value="UniProtKB-KW"/>
</dbReference>
<dbReference type="NCBIfam" id="TIGR01623">
    <property type="entry name" value="put_zinc_LRP1"/>
    <property type="match status" value="1"/>
</dbReference>
<keyword evidence="10" id="KW-0927">Auxin signaling pathway</keyword>
<dbReference type="EMBL" id="VOIH02000008">
    <property type="protein sequence ID" value="KAF3440748.1"/>
    <property type="molecule type" value="Genomic_DNA"/>
</dbReference>
<dbReference type="PANTHER" id="PTHR31604:SF4">
    <property type="entry name" value="PROTEIN SHORT INTERNODES"/>
    <property type="match status" value="1"/>
</dbReference>
<dbReference type="PANTHER" id="PTHR31604">
    <property type="entry name" value="PROTEIN LATERAL ROOT PRIMORDIUM 1"/>
    <property type="match status" value="1"/>
</dbReference>
<evidence type="ECO:0000256" key="2">
    <source>
        <dbReference type="ARBA" id="ARBA00006911"/>
    </source>
</evidence>
<dbReference type="InterPro" id="IPR006511">
    <property type="entry name" value="SHI_C"/>
</dbReference>
<evidence type="ECO:0000256" key="1">
    <source>
        <dbReference type="ARBA" id="ARBA00004123"/>
    </source>
</evidence>
<dbReference type="Proteomes" id="UP000796880">
    <property type="component" value="Unassembled WGS sequence"/>
</dbReference>
<gene>
    <name evidence="12" type="ORF">FNV43_RR19034</name>
</gene>
<evidence type="ECO:0000256" key="10">
    <source>
        <dbReference type="ARBA" id="ARBA00023294"/>
    </source>
</evidence>
<keyword evidence="5" id="KW-0862">Zinc</keyword>
<feature type="region of interest" description="Disordered" evidence="11">
    <location>
        <begin position="165"/>
        <end position="199"/>
    </location>
</feature>